<gene>
    <name evidence="1" type="ORF">plasmid201_157</name>
</gene>
<name>A0A0D4ZZ76_9SPHN</name>
<dbReference type="Pfam" id="PF12599">
    <property type="entry name" value="DUF3768"/>
    <property type="match status" value="1"/>
</dbReference>
<keyword evidence="1" id="KW-0614">Plasmid</keyword>
<reference evidence="1" key="1">
    <citation type="submission" date="2014-06" db="EMBL/GenBank/DDBJ databases">
        <title>Molecular and ecological studies on carbamate pesticide degrading bacteria isolated from agricultural soils.</title>
        <authorList>
            <person name="Kim D.-U."/>
            <person name="Ka J.-O."/>
        </authorList>
    </citation>
    <scope>NUCLEOTIDE SEQUENCE</scope>
    <source>
        <strain evidence="1">NS2</strain>
        <plasmid evidence="1">201</plasmid>
    </source>
</reference>
<dbReference type="AlphaFoldDB" id="A0A0D4ZZ76"/>
<protein>
    <recommendedName>
        <fullName evidence="2">DUF3768 domain-containing protein</fullName>
    </recommendedName>
</protein>
<sequence>MSIELTDDQKVERIRTLNDLARQKPGVAGRAVMTAGFAALEDLDRHAAVTAIMAFNQFDEGNDPHGEHDFGAIYRLPSGEWVQRRPEDKKTIRETVFWKIDSYDKALEFGSEAPWDAEQTTRVLTILLASEY</sequence>
<organism evidence="1">
    <name type="scientific">Sphingomonas sp. NS2</name>
    <dbReference type="NCBI Taxonomy" id="908605"/>
    <lineage>
        <taxon>Bacteria</taxon>
        <taxon>Pseudomonadati</taxon>
        <taxon>Pseudomonadota</taxon>
        <taxon>Alphaproteobacteria</taxon>
        <taxon>Sphingomonadales</taxon>
        <taxon>Sphingomonadaceae</taxon>
        <taxon>Sphingomonas</taxon>
    </lineage>
</organism>
<evidence type="ECO:0000313" key="1">
    <source>
        <dbReference type="EMBL" id="AJW29345.1"/>
    </source>
</evidence>
<geneLocation type="plasmid" evidence="1">
    <name>201</name>
</geneLocation>
<proteinExistence type="predicted"/>
<accession>A0A0D4ZZ76</accession>
<dbReference type="EMBL" id="KM017070">
    <property type="protein sequence ID" value="AJW29345.1"/>
    <property type="molecule type" value="Genomic_DNA"/>
</dbReference>
<evidence type="ECO:0008006" key="2">
    <source>
        <dbReference type="Google" id="ProtNLM"/>
    </source>
</evidence>
<dbReference type="InterPro" id="IPR022243">
    <property type="entry name" value="DUF3768"/>
</dbReference>